<keyword evidence="6" id="KW-1185">Reference proteome</keyword>
<keyword evidence="1 2" id="KW-0349">Heme</keyword>
<keyword evidence="2" id="KW-0560">Oxidoreductase</keyword>
<feature type="compositionally biased region" description="Low complexity" evidence="3">
    <location>
        <begin position="210"/>
        <end position="222"/>
    </location>
</feature>
<name>A0AAD5DL24_9CHLO</name>
<keyword evidence="4" id="KW-1133">Transmembrane helix</keyword>
<evidence type="ECO:0008006" key="7">
    <source>
        <dbReference type="Google" id="ProtNLM"/>
    </source>
</evidence>
<dbReference type="Proteomes" id="UP001205105">
    <property type="component" value="Unassembled WGS sequence"/>
</dbReference>
<dbReference type="Pfam" id="PF00067">
    <property type="entry name" value="p450"/>
    <property type="match status" value="2"/>
</dbReference>
<dbReference type="GO" id="GO:0020037">
    <property type="term" value="F:heme binding"/>
    <property type="evidence" value="ECO:0007669"/>
    <property type="project" value="InterPro"/>
</dbReference>
<gene>
    <name evidence="5" type="ORF">COHA_008661</name>
</gene>
<comment type="similarity">
    <text evidence="2">Belongs to the cytochrome P450 family.</text>
</comment>
<dbReference type="GO" id="GO:0004497">
    <property type="term" value="F:monooxygenase activity"/>
    <property type="evidence" value="ECO:0007669"/>
    <property type="project" value="UniProtKB-KW"/>
</dbReference>
<evidence type="ECO:0000256" key="2">
    <source>
        <dbReference type="RuleBase" id="RU000461"/>
    </source>
</evidence>
<dbReference type="AlphaFoldDB" id="A0AAD5DL24"/>
<dbReference type="PROSITE" id="PS00086">
    <property type="entry name" value="CYTOCHROME_P450"/>
    <property type="match status" value="1"/>
</dbReference>
<keyword evidence="1 2" id="KW-0479">Metal-binding</keyword>
<dbReference type="InterPro" id="IPR036396">
    <property type="entry name" value="Cyt_P450_sf"/>
</dbReference>
<protein>
    <recommendedName>
        <fullName evidence="7">Cytochrome P450</fullName>
    </recommendedName>
</protein>
<dbReference type="PRINTS" id="PR00385">
    <property type="entry name" value="P450"/>
</dbReference>
<dbReference type="SUPFAM" id="SSF48264">
    <property type="entry name" value="Cytochrome P450"/>
    <property type="match status" value="1"/>
</dbReference>
<proteinExistence type="inferred from homology"/>
<reference evidence="5" key="1">
    <citation type="submission" date="2020-11" db="EMBL/GenBank/DDBJ databases">
        <title>Chlorella ohadii genome sequencing and assembly.</title>
        <authorList>
            <person name="Murik O."/>
            <person name="Treves H."/>
            <person name="Kedem I."/>
            <person name="Shotland Y."/>
            <person name="Kaplan A."/>
        </authorList>
    </citation>
    <scope>NUCLEOTIDE SEQUENCE</scope>
    <source>
        <strain evidence="5">1</strain>
    </source>
</reference>
<dbReference type="EMBL" id="JADXDR010000150">
    <property type="protein sequence ID" value="KAI7837525.1"/>
    <property type="molecule type" value="Genomic_DNA"/>
</dbReference>
<evidence type="ECO:0000256" key="4">
    <source>
        <dbReference type="SAM" id="Phobius"/>
    </source>
</evidence>
<keyword evidence="4" id="KW-0472">Membrane</keyword>
<feature type="binding site" description="axial binding residue" evidence="1">
    <location>
        <position position="554"/>
    </location>
    <ligand>
        <name>heme</name>
        <dbReference type="ChEBI" id="CHEBI:30413"/>
    </ligand>
    <ligandPart>
        <name>Fe</name>
        <dbReference type="ChEBI" id="CHEBI:18248"/>
    </ligandPart>
</feature>
<dbReference type="InterPro" id="IPR017972">
    <property type="entry name" value="Cyt_P450_CS"/>
</dbReference>
<dbReference type="PANTHER" id="PTHR24301:SF2">
    <property type="entry name" value="THROMBOXANE-A SYNTHASE"/>
    <property type="match status" value="1"/>
</dbReference>
<evidence type="ECO:0000256" key="3">
    <source>
        <dbReference type="SAM" id="MobiDB-lite"/>
    </source>
</evidence>
<dbReference type="PANTHER" id="PTHR24301">
    <property type="entry name" value="THROMBOXANE-A SYNTHASE"/>
    <property type="match status" value="1"/>
</dbReference>
<evidence type="ECO:0000256" key="1">
    <source>
        <dbReference type="PIRSR" id="PIRSR602401-1"/>
    </source>
</evidence>
<feature type="transmembrane region" description="Helical" evidence="4">
    <location>
        <begin position="6"/>
        <end position="26"/>
    </location>
</feature>
<accession>A0AAD5DL24</accession>
<comment type="cofactor">
    <cofactor evidence="1">
        <name>heme</name>
        <dbReference type="ChEBI" id="CHEBI:30413"/>
    </cofactor>
</comment>
<comment type="caution">
    <text evidence="5">The sequence shown here is derived from an EMBL/GenBank/DDBJ whole genome shotgun (WGS) entry which is preliminary data.</text>
</comment>
<feature type="region of interest" description="Disordered" evidence="3">
    <location>
        <begin position="187"/>
        <end position="222"/>
    </location>
</feature>
<dbReference type="Gene3D" id="1.10.630.10">
    <property type="entry name" value="Cytochrome P450"/>
    <property type="match status" value="1"/>
</dbReference>
<keyword evidence="2" id="KW-0503">Monooxygenase</keyword>
<organism evidence="5 6">
    <name type="scientific">Chlorella ohadii</name>
    <dbReference type="NCBI Taxonomy" id="2649997"/>
    <lineage>
        <taxon>Eukaryota</taxon>
        <taxon>Viridiplantae</taxon>
        <taxon>Chlorophyta</taxon>
        <taxon>core chlorophytes</taxon>
        <taxon>Trebouxiophyceae</taxon>
        <taxon>Chlorellales</taxon>
        <taxon>Chlorellaceae</taxon>
        <taxon>Chlorella clade</taxon>
        <taxon>Chlorella</taxon>
    </lineage>
</organism>
<dbReference type="InterPro" id="IPR001128">
    <property type="entry name" value="Cyt_P450"/>
</dbReference>
<sequence length="617" mass="68014">MGALDPWAVAAAAAVVWLLAVGYRLVWRWRLRSIPLVRPMPFFLGHLRVFRRLPLYRAYEEWMHRYGGIFLCFMGKNPVVVLSDPDLIRQVAVKQFAKFHDRPSIIAMPTGRRQSRDKRLTAIRSGLLVARGGYWGSLRAAMAPLFHSTALQSYSSVMNRCVGRFLQRLQEMSALAANGCSGPAEAAALAESTEQPAAAEGDGKGGGGASQQQPQQAMEAAANSSAAVPAELDIHALLGRFTLEVVGQSAFGVEFITEGDEQDLKEGKPNLVAAVKAIFSAGNFTPSNGAGVLFRLVPNWMEPLFFVLFLRLFGAMARKLEYARSTLMCTADLLMQAAKKQALARGEKVHMVETDWRWWSQAWADQNPYKGVTPAPNSVLDMLMRATNKETGRGLTDVQIAAQSNTLIAAGYETTANALSFAIYCLATHPEAEARLLAEVDAFGADKEPTLDDAPRFPYVEAVMHEALRLYPPAHTTNRECTAPGGATLVGGDGTQYHIPQGVWVHFNIWGLHHSEAHWKEPHAFRPERFLDEEEVAGRHPNAFIPFGLGPRNCIGYKFALQEMLISLVRIYQRWTFQLAPRQARPLPLRMGITLAPKDGLWVTAHPRSANSMTAAA</sequence>
<dbReference type="GO" id="GO:0005506">
    <property type="term" value="F:iron ion binding"/>
    <property type="evidence" value="ECO:0007669"/>
    <property type="project" value="InterPro"/>
</dbReference>
<dbReference type="InterPro" id="IPR002401">
    <property type="entry name" value="Cyt_P450_E_grp-I"/>
</dbReference>
<keyword evidence="4" id="KW-0812">Transmembrane</keyword>
<keyword evidence="1 2" id="KW-0408">Iron</keyword>
<evidence type="ECO:0000313" key="6">
    <source>
        <dbReference type="Proteomes" id="UP001205105"/>
    </source>
</evidence>
<dbReference type="GO" id="GO:0016705">
    <property type="term" value="F:oxidoreductase activity, acting on paired donors, with incorporation or reduction of molecular oxygen"/>
    <property type="evidence" value="ECO:0007669"/>
    <property type="project" value="InterPro"/>
</dbReference>
<evidence type="ECO:0000313" key="5">
    <source>
        <dbReference type="EMBL" id="KAI7837525.1"/>
    </source>
</evidence>
<dbReference type="PRINTS" id="PR00463">
    <property type="entry name" value="EP450I"/>
</dbReference>